<name>A0A2V1P255_9RHOB</name>
<evidence type="ECO:0000256" key="7">
    <source>
        <dbReference type="SAM" id="MobiDB-lite"/>
    </source>
</evidence>
<dbReference type="PROSITE" id="PS00092">
    <property type="entry name" value="N6_MTASE"/>
    <property type="match status" value="1"/>
</dbReference>
<dbReference type="OrthoDB" id="9816043at2"/>
<sequence length="486" mass="55455">MMARNHVATDDKRNEHKMTDRTQIEKVDNETPGQRDELLNRLKASVPEAFSDGKLDVEALQALLGDKVEDGPERFTFTWAGKRDAMAMLQAPSSATLAPDPDNSINFDDAQHVFIEGENLEVLKVLYRSYFGRVKLIYIDPPYNTGNDFIYPDNFADPLDHYLKLTGQRTEEGDDTTSKTETAGRLHSGWLSMMYPRLSLARQLLREDGFVVVSIDDDELPNLIRLMDELFGEENRAAVLVYDRNRKNDAKLFSVGHEYMVVYARNRAWLKENDIILRAPKEGIEEIRDLFEKSRKKHGDDWAKVREDILAFYETYEEDDPRKPLARYRKVDERGPYRDDGNINWPGGGGPRYRISHPVTRKPVKLPTSGWRYPTRRRFLEVCREGRIVFGKDETTVPGVRSNMFDADVQVMHSVTFSYAQTAATQFADIFGGKKTFDNPKSYTDLERLVGYLSEPGDTVLDFFAGGDVPTDVETLKKGGVASPEP</sequence>
<dbReference type="InterPro" id="IPR002295">
    <property type="entry name" value="N4/N6-MTase_EcoPI_Mod-like"/>
</dbReference>
<dbReference type="GO" id="GO:0008170">
    <property type="term" value="F:N-methyltransferase activity"/>
    <property type="evidence" value="ECO:0007669"/>
    <property type="project" value="InterPro"/>
</dbReference>
<protein>
    <recommendedName>
        <fullName evidence="2">site-specific DNA-methyltransferase (adenine-specific)</fullName>
        <ecNumber evidence="2">2.1.1.72</ecNumber>
    </recommendedName>
</protein>
<dbReference type="Pfam" id="PF01555">
    <property type="entry name" value="N6_N4_Mtase"/>
    <property type="match status" value="1"/>
</dbReference>
<comment type="caution">
    <text evidence="9">The sequence shown here is derived from an EMBL/GenBank/DDBJ whole genome shotgun (WGS) entry which is preliminary data.</text>
</comment>
<dbReference type="PRINTS" id="PR00506">
    <property type="entry name" value="D21N6MTFRASE"/>
</dbReference>
<dbReference type="EMBL" id="QETF01000021">
    <property type="protein sequence ID" value="PWG15850.1"/>
    <property type="molecule type" value="Genomic_DNA"/>
</dbReference>
<evidence type="ECO:0000256" key="5">
    <source>
        <dbReference type="ARBA" id="ARBA00022691"/>
    </source>
</evidence>
<comment type="catalytic activity">
    <reaction evidence="6">
        <text>a 2'-deoxyadenosine in DNA + S-adenosyl-L-methionine = an N(6)-methyl-2'-deoxyadenosine in DNA + S-adenosyl-L-homocysteine + H(+)</text>
        <dbReference type="Rhea" id="RHEA:15197"/>
        <dbReference type="Rhea" id="RHEA-COMP:12418"/>
        <dbReference type="Rhea" id="RHEA-COMP:12419"/>
        <dbReference type="ChEBI" id="CHEBI:15378"/>
        <dbReference type="ChEBI" id="CHEBI:57856"/>
        <dbReference type="ChEBI" id="CHEBI:59789"/>
        <dbReference type="ChEBI" id="CHEBI:90615"/>
        <dbReference type="ChEBI" id="CHEBI:90616"/>
        <dbReference type="EC" id="2.1.1.72"/>
    </reaction>
</comment>
<feature type="compositionally biased region" description="Basic and acidic residues" evidence="7">
    <location>
        <begin position="7"/>
        <end position="35"/>
    </location>
</feature>
<feature type="domain" description="DNA methylase N-4/N-6" evidence="8">
    <location>
        <begin position="134"/>
        <end position="466"/>
    </location>
</feature>
<dbReference type="EC" id="2.1.1.72" evidence="2"/>
<reference evidence="10" key="1">
    <citation type="submission" date="2018-05" db="EMBL/GenBank/DDBJ databases">
        <authorList>
            <person name="Du Z."/>
            <person name="Wang X."/>
        </authorList>
    </citation>
    <scope>NUCLEOTIDE SEQUENCE [LARGE SCALE GENOMIC DNA]</scope>
    <source>
        <strain evidence="10">WDS4C29</strain>
    </source>
</reference>
<comment type="similarity">
    <text evidence="1">Belongs to the N(4)/N(6)-methyltransferase family.</text>
</comment>
<evidence type="ECO:0000256" key="1">
    <source>
        <dbReference type="ARBA" id="ARBA00006594"/>
    </source>
</evidence>
<organism evidence="9 10">
    <name type="scientific">Salibaculum griseiflavum</name>
    <dbReference type="NCBI Taxonomy" id="1914409"/>
    <lineage>
        <taxon>Bacteria</taxon>
        <taxon>Pseudomonadati</taxon>
        <taxon>Pseudomonadota</taxon>
        <taxon>Alphaproteobacteria</taxon>
        <taxon>Rhodobacterales</taxon>
        <taxon>Roseobacteraceae</taxon>
        <taxon>Salibaculum</taxon>
    </lineage>
</organism>
<evidence type="ECO:0000256" key="3">
    <source>
        <dbReference type="ARBA" id="ARBA00022603"/>
    </source>
</evidence>
<dbReference type="Gene3D" id="3.40.50.150">
    <property type="entry name" value="Vaccinia Virus protein VP39"/>
    <property type="match status" value="1"/>
</dbReference>
<evidence type="ECO:0000256" key="4">
    <source>
        <dbReference type="ARBA" id="ARBA00022679"/>
    </source>
</evidence>
<evidence type="ECO:0000256" key="6">
    <source>
        <dbReference type="ARBA" id="ARBA00047942"/>
    </source>
</evidence>
<evidence type="ECO:0000313" key="9">
    <source>
        <dbReference type="EMBL" id="PWG15850.1"/>
    </source>
</evidence>
<dbReference type="PIRSF" id="PIRSF015855">
    <property type="entry name" value="TypeIII_Mtase_mKpnI"/>
    <property type="match status" value="1"/>
</dbReference>
<accession>A0A2V1P255</accession>
<dbReference type="GO" id="GO:0003677">
    <property type="term" value="F:DNA binding"/>
    <property type="evidence" value="ECO:0007669"/>
    <property type="project" value="InterPro"/>
</dbReference>
<dbReference type="InterPro" id="IPR002941">
    <property type="entry name" value="DNA_methylase_N4/N6"/>
</dbReference>
<keyword evidence="4" id="KW-0808">Transferase</keyword>
<evidence type="ECO:0000313" key="10">
    <source>
        <dbReference type="Proteomes" id="UP000245293"/>
    </source>
</evidence>
<gene>
    <name evidence="9" type="ORF">DFK10_14430</name>
</gene>
<proteinExistence type="inferred from homology"/>
<dbReference type="GO" id="GO:0032259">
    <property type="term" value="P:methylation"/>
    <property type="evidence" value="ECO:0007669"/>
    <property type="project" value="UniProtKB-KW"/>
</dbReference>
<keyword evidence="5" id="KW-0949">S-adenosyl-L-methionine</keyword>
<keyword evidence="10" id="KW-1185">Reference proteome</keyword>
<keyword evidence="3" id="KW-0489">Methyltransferase</keyword>
<feature type="region of interest" description="Disordered" evidence="7">
    <location>
        <begin position="1"/>
        <end position="35"/>
    </location>
</feature>
<dbReference type="SUPFAM" id="SSF53335">
    <property type="entry name" value="S-adenosyl-L-methionine-dependent methyltransferases"/>
    <property type="match status" value="1"/>
</dbReference>
<dbReference type="GO" id="GO:0009007">
    <property type="term" value="F:site-specific DNA-methyltransferase (adenine-specific) activity"/>
    <property type="evidence" value="ECO:0007669"/>
    <property type="project" value="UniProtKB-EC"/>
</dbReference>
<dbReference type="InterPro" id="IPR002052">
    <property type="entry name" value="DNA_methylase_N6_adenine_CS"/>
</dbReference>
<evidence type="ECO:0000259" key="8">
    <source>
        <dbReference type="Pfam" id="PF01555"/>
    </source>
</evidence>
<dbReference type="InterPro" id="IPR029063">
    <property type="entry name" value="SAM-dependent_MTases_sf"/>
</dbReference>
<dbReference type="Proteomes" id="UP000245293">
    <property type="component" value="Unassembled WGS sequence"/>
</dbReference>
<dbReference type="AlphaFoldDB" id="A0A2V1P255"/>
<evidence type="ECO:0000256" key="2">
    <source>
        <dbReference type="ARBA" id="ARBA00011900"/>
    </source>
</evidence>